<organism evidence="6 7">
    <name type="scientific">Umboniibacter marinipuniceus</name>
    <dbReference type="NCBI Taxonomy" id="569599"/>
    <lineage>
        <taxon>Bacteria</taxon>
        <taxon>Pseudomonadati</taxon>
        <taxon>Pseudomonadota</taxon>
        <taxon>Gammaproteobacteria</taxon>
        <taxon>Cellvibrionales</taxon>
        <taxon>Cellvibrionaceae</taxon>
        <taxon>Umboniibacter</taxon>
    </lineage>
</organism>
<dbReference type="InterPro" id="IPR023166">
    <property type="entry name" value="BaiN-like_dom_sf"/>
</dbReference>
<comment type="caution">
    <text evidence="6">The sequence shown here is derived from an EMBL/GenBank/DDBJ whole genome shotgun (WGS) entry which is preliminary data.</text>
</comment>
<name>A0A3M0AJP9_9GAMM</name>
<proteinExistence type="predicted"/>
<evidence type="ECO:0000313" key="7">
    <source>
        <dbReference type="Proteomes" id="UP000267187"/>
    </source>
</evidence>
<keyword evidence="2" id="KW-0285">Flavoprotein</keyword>
<comment type="cofactor">
    <cofactor evidence="1">
        <name>FAD</name>
        <dbReference type="ChEBI" id="CHEBI:57692"/>
    </cofactor>
</comment>
<feature type="domain" description="RsdA/BaiN/AoA(So)-like insert" evidence="5">
    <location>
        <begin position="187"/>
        <end position="336"/>
    </location>
</feature>
<dbReference type="NCBIfam" id="TIGR00275">
    <property type="entry name" value="aminoacetone oxidase family FAD-binding enzyme"/>
    <property type="match status" value="1"/>
</dbReference>
<dbReference type="PRINTS" id="PR00411">
    <property type="entry name" value="PNDRDTASEI"/>
</dbReference>
<dbReference type="Gene3D" id="3.50.50.60">
    <property type="entry name" value="FAD/NAD(P)-binding domain"/>
    <property type="match status" value="1"/>
</dbReference>
<reference evidence="6 7" key="1">
    <citation type="submission" date="2018-10" db="EMBL/GenBank/DDBJ databases">
        <title>Genomic Encyclopedia of Type Strains, Phase IV (KMG-IV): sequencing the most valuable type-strain genomes for metagenomic binning, comparative biology and taxonomic classification.</title>
        <authorList>
            <person name="Goeker M."/>
        </authorList>
    </citation>
    <scope>NUCLEOTIDE SEQUENCE [LARGE SCALE GENOMIC DNA]</scope>
    <source>
        <strain evidence="6 7">DSM 25080</strain>
    </source>
</reference>
<dbReference type="Gene3D" id="1.10.8.260">
    <property type="entry name" value="HI0933 insert domain-like"/>
    <property type="match status" value="1"/>
</dbReference>
<evidence type="ECO:0000259" key="4">
    <source>
        <dbReference type="Pfam" id="PF03486"/>
    </source>
</evidence>
<sequence>MHCDVLVIGAGAAGLMTAITAANFGHKVLLVDHANKPGKKILMSGGGRCNFTNYYVEPDRFLSQNPHFCKSALSRYTQWDFIQLVDKHGIGYHEKELGQLFCDGKAKAILEMLLDELASAGAQLHMNCSISQILASENGYQVNSTLGKISANKLVVATGGLSIPTLGATGFGYEIAEKFGHTLQPTRAGLVPFTFSDQHKALFASLSGSSIDAVASVGDTSFRGGVLFTHRGLSGPAILQISSYWEAGDVLTLNLLPDIDAAQWLTSLRTEAPKKQLKTLLVNHWTKAITEAFDGIFDLSRTLATLSNEDINQLAKSLNEWPLRPSGTEGYRTAEVTLGGVNVDEVSSKSLESKHQPGLYFVGEVLDVTGHLGGFNFQWAWASAVACATAIHTQLAGSSD</sequence>
<dbReference type="InterPro" id="IPR004792">
    <property type="entry name" value="BaiN-like"/>
</dbReference>
<dbReference type="InterPro" id="IPR055178">
    <property type="entry name" value="RsdA/BaiN/AoA(So)-like_dom"/>
</dbReference>
<evidence type="ECO:0000313" key="6">
    <source>
        <dbReference type="EMBL" id="RMA79272.1"/>
    </source>
</evidence>
<feature type="domain" description="RsdA/BaiN/AoA(So)-like Rossmann fold-like" evidence="4">
    <location>
        <begin position="4"/>
        <end position="389"/>
    </location>
</feature>
<evidence type="ECO:0000256" key="2">
    <source>
        <dbReference type="ARBA" id="ARBA00022630"/>
    </source>
</evidence>
<dbReference type="Proteomes" id="UP000267187">
    <property type="component" value="Unassembled WGS sequence"/>
</dbReference>
<dbReference type="PANTHER" id="PTHR42887:SF2">
    <property type="entry name" value="OS12G0638800 PROTEIN"/>
    <property type="match status" value="1"/>
</dbReference>
<dbReference type="InterPro" id="IPR036188">
    <property type="entry name" value="FAD/NAD-bd_sf"/>
</dbReference>
<evidence type="ECO:0008006" key="8">
    <source>
        <dbReference type="Google" id="ProtNLM"/>
    </source>
</evidence>
<evidence type="ECO:0000256" key="1">
    <source>
        <dbReference type="ARBA" id="ARBA00001974"/>
    </source>
</evidence>
<protein>
    <recommendedName>
        <fullName evidence="8">Flavoprotein</fullName>
    </recommendedName>
</protein>
<dbReference type="InterPro" id="IPR057661">
    <property type="entry name" value="RsdA/BaiN/AoA(So)_Rossmann"/>
</dbReference>
<keyword evidence="7" id="KW-1185">Reference proteome</keyword>
<dbReference type="Pfam" id="PF22780">
    <property type="entry name" value="HI0933_like_1st"/>
    <property type="match status" value="1"/>
</dbReference>
<accession>A0A3M0AJP9</accession>
<dbReference type="EMBL" id="REFJ01000004">
    <property type="protein sequence ID" value="RMA79272.1"/>
    <property type="molecule type" value="Genomic_DNA"/>
</dbReference>
<gene>
    <name evidence="6" type="ORF">DFR27_1711</name>
</gene>
<dbReference type="RefSeq" id="WP_211327609.1">
    <property type="nucleotide sequence ID" value="NZ_REFJ01000004.1"/>
</dbReference>
<dbReference type="SUPFAM" id="SSF51905">
    <property type="entry name" value="FAD/NAD(P)-binding domain"/>
    <property type="match status" value="1"/>
</dbReference>
<evidence type="ECO:0000259" key="5">
    <source>
        <dbReference type="Pfam" id="PF22780"/>
    </source>
</evidence>
<dbReference type="PANTHER" id="PTHR42887">
    <property type="entry name" value="OS12G0638800 PROTEIN"/>
    <property type="match status" value="1"/>
</dbReference>
<dbReference type="SUPFAM" id="SSF160996">
    <property type="entry name" value="HI0933 insert domain-like"/>
    <property type="match status" value="1"/>
</dbReference>
<keyword evidence="3" id="KW-0274">FAD</keyword>
<evidence type="ECO:0000256" key="3">
    <source>
        <dbReference type="ARBA" id="ARBA00022827"/>
    </source>
</evidence>
<dbReference type="AlphaFoldDB" id="A0A3M0AJP9"/>
<dbReference type="Gene3D" id="2.40.30.10">
    <property type="entry name" value="Translation factors"/>
    <property type="match status" value="1"/>
</dbReference>
<dbReference type="Pfam" id="PF03486">
    <property type="entry name" value="HI0933_like"/>
    <property type="match status" value="1"/>
</dbReference>
<dbReference type="PRINTS" id="PR00368">
    <property type="entry name" value="FADPNR"/>
</dbReference>